<evidence type="ECO:0000313" key="1">
    <source>
        <dbReference type="EMBL" id="TMU55532.1"/>
    </source>
</evidence>
<reference evidence="1 2" key="1">
    <citation type="submission" date="2019-05" db="EMBL/GenBank/DDBJ databases">
        <title>Flagellimonas sp. AsT0115, sp. nov., isolated from a marine red algae, Asparagopsis taxiformis.</title>
        <authorList>
            <person name="Kim J."/>
            <person name="Jeong S.E."/>
            <person name="Jeon C.O."/>
        </authorList>
    </citation>
    <scope>NUCLEOTIDE SEQUENCE [LARGE SCALE GENOMIC DNA]</scope>
    <source>
        <strain evidence="1 2">AsT0115</strain>
    </source>
</reference>
<evidence type="ECO:0008006" key="3">
    <source>
        <dbReference type="Google" id="ProtNLM"/>
    </source>
</evidence>
<comment type="caution">
    <text evidence="1">The sequence shown here is derived from an EMBL/GenBank/DDBJ whole genome shotgun (WGS) entry which is preliminary data.</text>
</comment>
<dbReference type="Proteomes" id="UP000751614">
    <property type="component" value="Unassembled WGS sequence"/>
</dbReference>
<dbReference type="RefSeq" id="WP_138837770.1">
    <property type="nucleotide sequence ID" value="NZ_VCNI01000002.1"/>
</dbReference>
<sequence>MKYYCVIISFMGFCVASCKLTNDSVQNQNVIYEACELADKINDTIVVRGTYSTCMEYSSFNPVKSDECYDAFDMDLRFNQAHFTKEVEARLDEMYGCGVSIKLTLRGILRKEKDRKYGHLGSNTAEFDVLDFIEYGKVKFKKLKN</sequence>
<dbReference type="EMBL" id="VCNI01000002">
    <property type="protein sequence ID" value="TMU55532.1"/>
    <property type="molecule type" value="Genomic_DNA"/>
</dbReference>
<protein>
    <recommendedName>
        <fullName evidence="3">Lipoprotein</fullName>
    </recommendedName>
</protein>
<gene>
    <name evidence="1" type="ORF">FGG15_15305</name>
</gene>
<accession>A0ABY2WLQ3</accession>
<proteinExistence type="predicted"/>
<name>A0ABY2WLQ3_9FLAO</name>
<keyword evidence="2" id="KW-1185">Reference proteome</keyword>
<organism evidence="1 2">
    <name type="scientific">Flagellimonas algicola</name>
    <dbReference type="NCBI Taxonomy" id="2583815"/>
    <lineage>
        <taxon>Bacteria</taxon>
        <taxon>Pseudomonadati</taxon>
        <taxon>Bacteroidota</taxon>
        <taxon>Flavobacteriia</taxon>
        <taxon>Flavobacteriales</taxon>
        <taxon>Flavobacteriaceae</taxon>
        <taxon>Flagellimonas</taxon>
    </lineage>
</organism>
<evidence type="ECO:0000313" key="2">
    <source>
        <dbReference type="Proteomes" id="UP000751614"/>
    </source>
</evidence>